<gene>
    <name evidence="3" type="ORF">J2851_004159</name>
</gene>
<evidence type="ECO:0000256" key="1">
    <source>
        <dbReference type="SAM" id="MobiDB-lite"/>
    </source>
</evidence>
<comment type="caution">
    <text evidence="3">The sequence shown here is derived from an EMBL/GenBank/DDBJ whole genome shotgun (WGS) entry which is preliminary data.</text>
</comment>
<keyword evidence="2" id="KW-0732">Signal</keyword>
<accession>A0ABS4SSK8</accession>
<proteinExistence type="predicted"/>
<feature type="region of interest" description="Disordered" evidence="1">
    <location>
        <begin position="75"/>
        <end position="96"/>
    </location>
</feature>
<name>A0ABS4SSK8_9PROT</name>
<dbReference type="EMBL" id="JAGINP010000015">
    <property type="protein sequence ID" value="MBP2294370.1"/>
    <property type="molecule type" value="Genomic_DNA"/>
</dbReference>
<feature type="signal peptide" evidence="2">
    <location>
        <begin position="1"/>
        <end position="23"/>
    </location>
</feature>
<evidence type="ECO:0000256" key="2">
    <source>
        <dbReference type="SAM" id="SignalP"/>
    </source>
</evidence>
<protein>
    <submittedName>
        <fullName evidence="3">Uncharacterized protein</fullName>
    </submittedName>
</protein>
<reference evidence="3 4" key="1">
    <citation type="submission" date="2021-03" db="EMBL/GenBank/DDBJ databases">
        <title>Genomic Encyclopedia of Type Strains, Phase III (KMG-III): the genomes of soil and plant-associated and newly described type strains.</title>
        <authorList>
            <person name="Whitman W."/>
        </authorList>
    </citation>
    <scope>NUCLEOTIDE SEQUENCE [LARGE SCALE GENOMIC DNA]</scope>
    <source>
        <strain evidence="3 4">IMMIB AFH-6</strain>
    </source>
</reference>
<evidence type="ECO:0000313" key="4">
    <source>
        <dbReference type="Proteomes" id="UP000781958"/>
    </source>
</evidence>
<keyword evidence="4" id="KW-1185">Reference proteome</keyword>
<organism evidence="3 4">
    <name type="scientific">Azospirillum rugosum</name>
    <dbReference type="NCBI Taxonomy" id="416170"/>
    <lineage>
        <taxon>Bacteria</taxon>
        <taxon>Pseudomonadati</taxon>
        <taxon>Pseudomonadota</taxon>
        <taxon>Alphaproteobacteria</taxon>
        <taxon>Rhodospirillales</taxon>
        <taxon>Azospirillaceae</taxon>
        <taxon>Azospirillum</taxon>
    </lineage>
</organism>
<dbReference type="Proteomes" id="UP000781958">
    <property type="component" value="Unassembled WGS sequence"/>
</dbReference>
<sequence>MPRIAALLPVVAAVLLLSSGAHAESLSCQTVNGQTMCMRGSGSLSCQTVNGQTICQQGSGSLTCQTVNKRTVCSSDPKAVPGPEAMPQLPPDLKGSLDQDVTVEQDGGKLRVRAGGVDVRIE</sequence>
<dbReference type="RefSeq" id="WP_209768539.1">
    <property type="nucleotide sequence ID" value="NZ_JAGINP010000015.1"/>
</dbReference>
<evidence type="ECO:0000313" key="3">
    <source>
        <dbReference type="EMBL" id="MBP2294370.1"/>
    </source>
</evidence>
<feature type="chain" id="PRO_5047094123" evidence="2">
    <location>
        <begin position="24"/>
        <end position="122"/>
    </location>
</feature>